<dbReference type="EMBL" id="CAJOBE010023339">
    <property type="protein sequence ID" value="CAF4256512.1"/>
    <property type="molecule type" value="Genomic_DNA"/>
</dbReference>
<proteinExistence type="predicted"/>
<dbReference type="AlphaFoldDB" id="A0A820F302"/>
<dbReference type="Proteomes" id="UP000663874">
    <property type="component" value="Unassembled WGS sequence"/>
</dbReference>
<reference evidence="1" key="1">
    <citation type="submission" date="2021-02" db="EMBL/GenBank/DDBJ databases">
        <authorList>
            <person name="Nowell W R."/>
        </authorList>
    </citation>
    <scope>NUCLEOTIDE SEQUENCE</scope>
</reference>
<accession>A0A820F302</accession>
<comment type="caution">
    <text evidence="1">The sequence shown here is derived from an EMBL/GenBank/DDBJ whole genome shotgun (WGS) entry which is preliminary data.</text>
</comment>
<evidence type="ECO:0000313" key="2">
    <source>
        <dbReference type="Proteomes" id="UP000663874"/>
    </source>
</evidence>
<gene>
    <name evidence="1" type="ORF">FNK824_LOCUS38868</name>
</gene>
<evidence type="ECO:0000313" key="1">
    <source>
        <dbReference type="EMBL" id="CAF4256512.1"/>
    </source>
</evidence>
<feature type="non-terminal residue" evidence="1">
    <location>
        <position position="1"/>
    </location>
</feature>
<sequence length="33" mass="3619">ILLIPSDAGRRDVSNDINLKSGTGLGSNRFREF</sequence>
<organism evidence="1 2">
    <name type="scientific">Rotaria sordida</name>
    <dbReference type="NCBI Taxonomy" id="392033"/>
    <lineage>
        <taxon>Eukaryota</taxon>
        <taxon>Metazoa</taxon>
        <taxon>Spiralia</taxon>
        <taxon>Gnathifera</taxon>
        <taxon>Rotifera</taxon>
        <taxon>Eurotatoria</taxon>
        <taxon>Bdelloidea</taxon>
        <taxon>Philodinida</taxon>
        <taxon>Philodinidae</taxon>
        <taxon>Rotaria</taxon>
    </lineage>
</organism>
<name>A0A820F302_9BILA</name>
<protein>
    <submittedName>
        <fullName evidence="1">Uncharacterized protein</fullName>
    </submittedName>
</protein>